<organism evidence="4 5">
    <name type="scientific">Leptolyngbya subtilissima DQ-A4</name>
    <dbReference type="NCBI Taxonomy" id="2933933"/>
    <lineage>
        <taxon>Bacteria</taxon>
        <taxon>Bacillati</taxon>
        <taxon>Cyanobacteriota</taxon>
        <taxon>Cyanophyceae</taxon>
        <taxon>Leptolyngbyales</taxon>
        <taxon>Leptolyngbyaceae</taxon>
        <taxon>Leptolyngbya group</taxon>
        <taxon>Leptolyngbya</taxon>
    </lineage>
</organism>
<dbReference type="EMBL" id="JAMPKX010000003">
    <property type="protein sequence ID" value="MEP0947050.1"/>
    <property type="molecule type" value="Genomic_DNA"/>
</dbReference>
<reference evidence="4 5" key="1">
    <citation type="submission" date="2022-04" db="EMBL/GenBank/DDBJ databases">
        <title>Positive selection, recombination, and allopatry shape intraspecific diversity of widespread and dominant cyanobacteria.</title>
        <authorList>
            <person name="Wei J."/>
            <person name="Shu W."/>
            <person name="Hu C."/>
        </authorList>
    </citation>
    <scope>NUCLEOTIDE SEQUENCE [LARGE SCALE GENOMIC DNA]</scope>
    <source>
        <strain evidence="4 5">DQ-A4</strain>
    </source>
</reference>
<dbReference type="SUPFAM" id="SSF55729">
    <property type="entry name" value="Acyl-CoA N-acyltransferases (Nat)"/>
    <property type="match status" value="1"/>
</dbReference>
<keyword evidence="2" id="KW-0012">Acyltransferase</keyword>
<keyword evidence="1" id="KW-0808">Transferase</keyword>
<gene>
    <name evidence="4" type="ORF">NC992_09220</name>
</gene>
<dbReference type="InterPro" id="IPR000182">
    <property type="entry name" value="GNAT_dom"/>
</dbReference>
<protein>
    <submittedName>
        <fullName evidence="4">GNAT family N-acetyltransferase</fullName>
    </submittedName>
</protein>
<dbReference type="Gene3D" id="3.40.630.30">
    <property type="match status" value="1"/>
</dbReference>
<dbReference type="InterPro" id="IPR016181">
    <property type="entry name" value="Acyl_CoA_acyltransferase"/>
</dbReference>
<name>A0ABV0K2P9_9CYAN</name>
<evidence type="ECO:0000313" key="4">
    <source>
        <dbReference type="EMBL" id="MEP0947050.1"/>
    </source>
</evidence>
<dbReference type="RefSeq" id="WP_206755213.1">
    <property type="nucleotide sequence ID" value="NZ_JAMPKX010000003.1"/>
</dbReference>
<evidence type="ECO:0000259" key="3">
    <source>
        <dbReference type="PROSITE" id="PS51186"/>
    </source>
</evidence>
<comment type="caution">
    <text evidence="4">The sequence shown here is derived from an EMBL/GenBank/DDBJ whole genome shotgun (WGS) entry which is preliminary data.</text>
</comment>
<dbReference type="InterPro" id="IPR050832">
    <property type="entry name" value="Bact_Acetyltransf"/>
</dbReference>
<dbReference type="CDD" id="cd04301">
    <property type="entry name" value="NAT_SF"/>
    <property type="match status" value="1"/>
</dbReference>
<evidence type="ECO:0000256" key="1">
    <source>
        <dbReference type="ARBA" id="ARBA00022679"/>
    </source>
</evidence>
<keyword evidence="5" id="KW-1185">Reference proteome</keyword>
<proteinExistence type="predicted"/>
<dbReference type="Pfam" id="PF00583">
    <property type="entry name" value="Acetyltransf_1"/>
    <property type="match status" value="1"/>
</dbReference>
<accession>A0ABV0K2P9</accession>
<evidence type="ECO:0000313" key="5">
    <source>
        <dbReference type="Proteomes" id="UP001482513"/>
    </source>
</evidence>
<dbReference type="Proteomes" id="UP001482513">
    <property type="component" value="Unassembled WGS sequence"/>
</dbReference>
<dbReference type="PANTHER" id="PTHR43877">
    <property type="entry name" value="AMINOALKYLPHOSPHONATE N-ACETYLTRANSFERASE-RELATED-RELATED"/>
    <property type="match status" value="1"/>
</dbReference>
<dbReference type="PROSITE" id="PS51186">
    <property type="entry name" value="GNAT"/>
    <property type="match status" value="1"/>
</dbReference>
<evidence type="ECO:0000256" key="2">
    <source>
        <dbReference type="ARBA" id="ARBA00023315"/>
    </source>
</evidence>
<sequence>MPPSTTRQSAMLLLPHRSAGDYTKLLWGCCWTFKHQIMPAIAIVNCAELQQQAIDHLVAESQREGFRFMKRLVEEYDSGVNRFDQPGEALLTAIVEGAIVGIGGLNRDPYFHHPNVGRLRRVYVEAAWRRRGVGRVLVTALIDAAQPHYQLLTLRTDTAAADAFYQTLGFKTEPRWTHTTHHLQLGDGGDYQPGVIS</sequence>
<feature type="domain" description="N-acetyltransferase" evidence="3">
    <location>
        <begin position="44"/>
        <end position="190"/>
    </location>
</feature>